<dbReference type="GO" id="GO:0022857">
    <property type="term" value="F:transmembrane transporter activity"/>
    <property type="evidence" value="ECO:0007669"/>
    <property type="project" value="InterPro"/>
</dbReference>
<feature type="transmembrane region" description="Helical" evidence="12">
    <location>
        <begin position="28"/>
        <end position="49"/>
    </location>
</feature>
<keyword evidence="7 12" id="KW-1133">Transmembrane helix</keyword>
<comment type="subcellular location">
    <subcellularLocation>
        <location evidence="1">Cell membrane</location>
        <topology evidence="1">Single-pass membrane protein</topology>
    </subcellularLocation>
    <subcellularLocation>
        <location evidence="10">Cell membrane</location>
        <topology evidence="10">Single-pass type II membrane protein</topology>
    </subcellularLocation>
</comment>
<name>E3I4S0_RHOVT</name>
<dbReference type="KEGG" id="rva:Rvan_3564"/>
<evidence type="ECO:0000256" key="11">
    <source>
        <dbReference type="SAM" id="MobiDB-lite"/>
    </source>
</evidence>
<reference evidence="15" key="2">
    <citation type="journal article" date="2011" name="J. Bacteriol.">
        <title>Genome sequences of eight morphologically diverse alphaproteobacteria.</title>
        <authorList>
            <consortium name="US DOE Joint Genome Institute"/>
            <person name="Brown P.J."/>
            <person name="Kysela D.T."/>
            <person name="Buechlein A."/>
            <person name="Hemmerich C."/>
            <person name="Brun Y.V."/>
        </authorList>
    </citation>
    <scope>NUCLEOTIDE SEQUENCE [LARGE SCALE GENOMIC DNA]</scope>
    <source>
        <strain evidence="15">ATCC 17100 / ATH 3.1.1 / DSM 162 / LMG 4299</strain>
    </source>
</reference>
<dbReference type="InterPro" id="IPR014168">
    <property type="entry name" value="Tol-Pal_TolR"/>
</dbReference>
<dbReference type="HOGENOM" id="CLU_085305_1_3_5"/>
<dbReference type="GO" id="GO:0051301">
    <property type="term" value="P:cell division"/>
    <property type="evidence" value="ECO:0007669"/>
    <property type="project" value="UniProtKB-KW"/>
</dbReference>
<evidence type="ECO:0000256" key="7">
    <source>
        <dbReference type="ARBA" id="ARBA00022989"/>
    </source>
</evidence>
<keyword evidence="10" id="KW-0813">Transport</keyword>
<dbReference type="PANTHER" id="PTHR30558:SF7">
    <property type="entry name" value="TOL-PAL SYSTEM PROTEIN TOLR"/>
    <property type="match status" value="1"/>
</dbReference>
<gene>
    <name evidence="13" type="ordered locus">Rvan_3564</name>
    <name evidence="14" type="ordered locus">Rvan_3605</name>
</gene>
<dbReference type="NCBIfam" id="TIGR02801">
    <property type="entry name" value="tolR"/>
    <property type="match status" value="1"/>
</dbReference>
<keyword evidence="6 10" id="KW-0812">Transmembrane</keyword>
<evidence type="ECO:0000313" key="13">
    <source>
        <dbReference type="EMBL" id="ADP72742.1"/>
    </source>
</evidence>
<evidence type="ECO:0000256" key="4">
    <source>
        <dbReference type="ARBA" id="ARBA00022519"/>
    </source>
</evidence>
<feature type="region of interest" description="Disordered" evidence="11">
    <location>
        <begin position="142"/>
        <end position="179"/>
    </location>
</feature>
<keyword evidence="10" id="KW-0653">Protein transport</keyword>
<dbReference type="PANTHER" id="PTHR30558">
    <property type="entry name" value="EXBD MEMBRANE COMPONENT OF PMF-DRIVEN MACROMOLECULE IMPORT SYSTEM"/>
    <property type="match status" value="1"/>
</dbReference>
<evidence type="ECO:0000256" key="6">
    <source>
        <dbReference type="ARBA" id="ARBA00022692"/>
    </source>
</evidence>
<dbReference type="Proteomes" id="UP000001399">
    <property type="component" value="Chromosome"/>
</dbReference>
<keyword evidence="15" id="KW-1185">Reference proteome</keyword>
<dbReference type="EMBL" id="CP002292">
    <property type="protein sequence ID" value="ADP72776.1"/>
    <property type="molecule type" value="Genomic_DNA"/>
</dbReference>
<dbReference type="GO" id="GO:0005886">
    <property type="term" value="C:plasma membrane"/>
    <property type="evidence" value="ECO:0007669"/>
    <property type="project" value="UniProtKB-SubCell"/>
</dbReference>
<evidence type="ECO:0000256" key="8">
    <source>
        <dbReference type="ARBA" id="ARBA00023136"/>
    </source>
</evidence>
<evidence type="ECO:0000256" key="3">
    <source>
        <dbReference type="ARBA" id="ARBA00022475"/>
    </source>
</evidence>
<evidence type="ECO:0000256" key="5">
    <source>
        <dbReference type="ARBA" id="ARBA00022618"/>
    </source>
</evidence>
<proteinExistence type="inferred from homology"/>
<evidence type="ECO:0000313" key="14">
    <source>
        <dbReference type="EMBL" id="ADP72776.1"/>
    </source>
</evidence>
<comment type="similarity">
    <text evidence="2 10">Belongs to the ExbD/TolR family.</text>
</comment>
<evidence type="ECO:0000256" key="1">
    <source>
        <dbReference type="ARBA" id="ARBA00004162"/>
    </source>
</evidence>
<keyword evidence="8 12" id="KW-0472">Membrane</keyword>
<dbReference type="KEGG" id="rva:Rvan_3605"/>
<dbReference type="RefSeq" id="WP_013421100.1">
    <property type="nucleotide sequence ID" value="NC_014664.1"/>
</dbReference>
<dbReference type="STRING" id="648757.Rvan_3564"/>
<keyword evidence="9" id="KW-0131">Cell cycle</keyword>
<protein>
    <submittedName>
        <fullName evidence="13">Protein TolR</fullName>
    </submittedName>
</protein>
<dbReference type="OrthoDB" id="9798629at2"/>
<dbReference type="Pfam" id="PF02472">
    <property type="entry name" value="ExbD"/>
    <property type="match status" value="1"/>
</dbReference>
<evidence type="ECO:0000256" key="12">
    <source>
        <dbReference type="SAM" id="Phobius"/>
    </source>
</evidence>
<evidence type="ECO:0000313" key="15">
    <source>
        <dbReference type="Proteomes" id="UP000001399"/>
    </source>
</evidence>
<dbReference type="eggNOG" id="COG0848">
    <property type="taxonomic scope" value="Bacteria"/>
</dbReference>
<dbReference type="GO" id="GO:0015031">
    <property type="term" value="P:protein transport"/>
    <property type="evidence" value="ECO:0007669"/>
    <property type="project" value="UniProtKB-KW"/>
</dbReference>
<accession>E3I4S0</accession>
<dbReference type="Gene3D" id="3.30.420.270">
    <property type="match status" value="1"/>
</dbReference>
<dbReference type="AlphaFoldDB" id="E3I4S0"/>
<evidence type="ECO:0000256" key="9">
    <source>
        <dbReference type="ARBA" id="ARBA00023306"/>
    </source>
</evidence>
<sequence length="179" mass="18445">MGASLRNSDDASDDAPMNEINVTPLVDVMLVLLIVFMVAAPMMTAGVPVDLPKTQAKPLNDQKPPLAVSVNAAGQYYIGTEEVPLELLLSTLQNHAENELDRRIHVRADKDLPYRAVLEVMGQISSAGFTKVALVTEAPGGPGVRSASVNSAPGDSGTAAPAVSPATAPPAPAATAPAQ</sequence>
<reference evidence="13" key="1">
    <citation type="submission" date="2010-10" db="EMBL/GenBank/DDBJ databases">
        <title>Complete sequence of Rhodomicrobium vannielii ATCC 17100.</title>
        <authorList>
            <consortium name="US DOE Joint Genome Institute"/>
            <person name="Lucas S."/>
            <person name="Copeland A."/>
            <person name="Lapidus A."/>
            <person name="Cheng J.-F."/>
            <person name="Bruce D."/>
            <person name="Goodwin L."/>
            <person name="Pitluck S."/>
            <person name="Chertkov O."/>
            <person name="Zhang Z."/>
            <person name="Detter J.C."/>
            <person name="Han C."/>
            <person name="Tapia R."/>
            <person name="Land M."/>
            <person name="Hauser L."/>
            <person name="Jeffries C."/>
            <person name="Kyrpides N."/>
            <person name="Ivanova N."/>
            <person name="Ovchinnikova G."/>
            <person name="Brown P.J.B."/>
            <person name="Brun Y.V."/>
            <person name="Woyke T."/>
        </authorList>
    </citation>
    <scope>NUCLEOTIDE SEQUENCE</scope>
    <source>
        <strain evidence="13">ATCC 17100</strain>
    </source>
</reference>
<keyword evidence="5" id="KW-0132">Cell division</keyword>
<organism evidence="13 15">
    <name type="scientific">Rhodomicrobium vannielii (strain ATCC 17100 / DSM 162 / LMG 4299 / NCIMB 10020 / ATH 3.1.1)</name>
    <dbReference type="NCBI Taxonomy" id="648757"/>
    <lineage>
        <taxon>Bacteria</taxon>
        <taxon>Pseudomonadati</taxon>
        <taxon>Pseudomonadota</taxon>
        <taxon>Alphaproteobacteria</taxon>
        <taxon>Hyphomicrobiales</taxon>
        <taxon>Hyphomicrobiaceae</taxon>
        <taxon>Rhodomicrobium</taxon>
    </lineage>
</organism>
<dbReference type="InterPro" id="IPR003400">
    <property type="entry name" value="ExbD"/>
</dbReference>
<dbReference type="EMBL" id="CP002292">
    <property type="protein sequence ID" value="ADP72742.1"/>
    <property type="molecule type" value="Genomic_DNA"/>
</dbReference>
<keyword evidence="3" id="KW-1003">Cell membrane</keyword>
<evidence type="ECO:0000256" key="2">
    <source>
        <dbReference type="ARBA" id="ARBA00005811"/>
    </source>
</evidence>
<evidence type="ECO:0000256" key="10">
    <source>
        <dbReference type="RuleBase" id="RU003879"/>
    </source>
</evidence>
<keyword evidence="4" id="KW-0997">Cell inner membrane</keyword>